<evidence type="ECO:0000256" key="5">
    <source>
        <dbReference type="ARBA" id="ARBA00022723"/>
    </source>
</evidence>
<sequence length="515" mass="54436">MTDHTMKKNPASIPHSIWPADEIKRAEREAADSLGLTLYELMLRAGEAAFQVARDAYPDSRRWLVLCGHGNNGGDGYVVARLAKAAGIEVTLLAQESDKPLPEEAAQAREAWLNAGGVIHASDIIWPDHIDVIIDALLGTGLTQAPRTSLSTLIERANSHPAPVVAIDIPSGLLAQTGATPGAVMNVAHTVTFVALKPGLLTGKARDVVGALHFDALGLESWLARQEVRIQRFAASQLSHWLTPRRPTSHKGDHGRLVIIGGDHGMAGAIRMTGEAALRAGAGLVRVLTRSENIAPLLTARPELMVHELTPQSLDDSLQWADVVVIGPGLGQQEWGKKALQKAENFRKPMLWDADALNLLAINPDKRHNRVITPHPGEAARLLGCSVAEIESDRLLSARRLVKRYGGVAVLKGAGTVVAAQSHALGIIDAGNAGMASGGMGDVLSGIIGALLGQKFSPYDAACAGCVAHGAAADVLAARYGARGMLATDLFSTLQRIVNPDVIDVNHDESSNSAT</sequence>
<evidence type="ECO:0000313" key="23">
    <source>
        <dbReference type="EMBL" id="RSC19973.1"/>
    </source>
</evidence>
<evidence type="ECO:0000256" key="12">
    <source>
        <dbReference type="ARBA" id="ARBA00023239"/>
    </source>
</evidence>
<reference evidence="24" key="2">
    <citation type="submission" date="2018-10" db="EMBL/GenBank/DDBJ databases">
        <title>FDA dAtabase for Regulatory Grade micrObial Sequences (FDA-ARGOS): Supporting development and validation of Infectious Disease Dx tests.</title>
        <authorList>
            <person name="Goldberg B."/>
            <person name="Campos J."/>
            <person name="Tallon L."/>
            <person name="Sadzewicz L."/>
            <person name="Zhao X."/>
            <person name="Vavikolanu K."/>
            <person name="Mehta A."/>
            <person name="Aluvathingal J."/>
            <person name="Nadendla S."/>
            <person name="Geyer C."/>
            <person name="Nandy P."/>
            <person name="Yan Y."/>
            <person name="Sichtig H."/>
        </authorList>
    </citation>
    <scope>NUCLEOTIDE SEQUENCE [LARGE SCALE GENOMIC DNA]</scope>
    <source>
        <strain evidence="24">FDAARGOS_526</strain>
    </source>
</reference>
<dbReference type="AlphaFoldDB" id="A0AAQ0VD52"/>
<feature type="binding site" evidence="17">
    <location>
        <position position="375"/>
    </location>
    <ligand>
        <name>(6S)-NADPHX</name>
        <dbReference type="ChEBI" id="CHEBI:64076"/>
    </ligand>
</feature>
<dbReference type="HAMAP" id="MF_01965">
    <property type="entry name" value="NADHX_dehydratase"/>
    <property type="match status" value="1"/>
</dbReference>
<dbReference type="PANTHER" id="PTHR12592">
    <property type="entry name" value="ATP-DEPENDENT (S)-NAD(P)H-HYDRATE DEHYDRATASE FAMILY MEMBER"/>
    <property type="match status" value="1"/>
</dbReference>
<evidence type="ECO:0000256" key="18">
    <source>
        <dbReference type="HAMAP-Rule" id="MF_01966"/>
    </source>
</evidence>
<dbReference type="EMBL" id="JADVNV010000006">
    <property type="protein sequence ID" value="MBJ9869365.1"/>
    <property type="molecule type" value="Genomic_DNA"/>
</dbReference>
<keyword evidence="6 17" id="KW-0547">Nucleotide-binding</keyword>
<comment type="cofactor">
    <cofactor evidence="17">
        <name>Mg(2+)</name>
        <dbReference type="ChEBI" id="CHEBI:18420"/>
    </cofactor>
</comment>
<dbReference type="Gene3D" id="3.40.1190.20">
    <property type="match status" value="1"/>
</dbReference>
<dbReference type="FunFam" id="3.40.1190.20:FF:000017">
    <property type="entry name" value="Multifunctional fusion protein"/>
    <property type="match status" value="1"/>
</dbReference>
<comment type="subunit">
    <text evidence="17">Homotetramer.</text>
</comment>
<keyword evidence="5 18" id="KW-0479">Metal-binding</keyword>
<evidence type="ECO:0000256" key="13">
    <source>
        <dbReference type="ARBA" id="ARBA00023268"/>
    </source>
</evidence>
<evidence type="ECO:0000256" key="8">
    <source>
        <dbReference type="ARBA" id="ARBA00022857"/>
    </source>
</evidence>
<dbReference type="SUPFAM" id="SSF53613">
    <property type="entry name" value="Ribokinase-like"/>
    <property type="match status" value="1"/>
</dbReference>
<dbReference type="PROSITE" id="PS01049">
    <property type="entry name" value="YJEF_C_1"/>
    <property type="match status" value="1"/>
</dbReference>
<name>A0AAQ0VD52_CITKO</name>
<dbReference type="PROSITE" id="PS51385">
    <property type="entry name" value="YJEF_N"/>
    <property type="match status" value="1"/>
</dbReference>
<evidence type="ECO:0000256" key="15">
    <source>
        <dbReference type="ARBA" id="ARBA00048238"/>
    </source>
</evidence>
<dbReference type="GO" id="GO:0052855">
    <property type="term" value="F:ADP-dependent NAD(P)H-hydrate dehydratase activity"/>
    <property type="evidence" value="ECO:0007669"/>
    <property type="project" value="UniProtKB-UniRule"/>
</dbReference>
<feature type="binding site" evidence="18">
    <location>
        <position position="72"/>
    </location>
    <ligand>
        <name>K(+)</name>
        <dbReference type="ChEBI" id="CHEBI:29103"/>
    </ligand>
</feature>
<evidence type="ECO:0000256" key="7">
    <source>
        <dbReference type="ARBA" id="ARBA00022840"/>
    </source>
</evidence>
<dbReference type="HAMAP" id="MF_01966">
    <property type="entry name" value="NADHX_epimerase"/>
    <property type="match status" value="1"/>
</dbReference>
<keyword evidence="12 17" id="KW-0456">Lyase</keyword>
<reference evidence="22" key="3">
    <citation type="submission" date="2020-11" db="EMBL/GenBank/DDBJ databases">
        <title>Enhanced detection system for hospital associated transmission using whole genome sequencing surveillance.</title>
        <authorList>
            <person name="Harrison L.H."/>
            <person name="Van Tyne D."/>
            <person name="Marsh J.W."/>
            <person name="Griffith M.P."/>
            <person name="Snyder D.J."/>
            <person name="Cooper V.S."/>
            <person name="Mustapha M."/>
        </authorList>
    </citation>
    <scope>NUCLEOTIDE SEQUENCE</scope>
    <source>
        <strain evidence="22">CB00014</strain>
    </source>
</reference>
<comment type="catalytic activity">
    <reaction evidence="1 18 19">
        <text>(6R)-NADHX = (6S)-NADHX</text>
        <dbReference type="Rhea" id="RHEA:32215"/>
        <dbReference type="ChEBI" id="CHEBI:64074"/>
        <dbReference type="ChEBI" id="CHEBI:64075"/>
        <dbReference type="EC" id="5.1.99.6"/>
    </reaction>
</comment>
<evidence type="ECO:0000256" key="11">
    <source>
        <dbReference type="ARBA" id="ARBA00023235"/>
    </source>
</evidence>
<evidence type="ECO:0000256" key="19">
    <source>
        <dbReference type="PIRNR" id="PIRNR017184"/>
    </source>
</evidence>
<dbReference type="InterPro" id="IPR017953">
    <property type="entry name" value="Carbohydrate_kinase_pred_CS"/>
</dbReference>
<keyword evidence="11 18" id="KW-0413">Isomerase</keyword>
<dbReference type="Pfam" id="PF03853">
    <property type="entry name" value="YjeF_N"/>
    <property type="match status" value="1"/>
</dbReference>
<dbReference type="PROSITE" id="PS01050">
    <property type="entry name" value="YJEF_C_2"/>
    <property type="match status" value="1"/>
</dbReference>
<dbReference type="EC" id="5.1.99.6" evidence="19"/>
<comment type="catalytic activity">
    <reaction evidence="15 17 19">
        <text>(6S)-NADHX + ADP = AMP + phosphate + NADH + H(+)</text>
        <dbReference type="Rhea" id="RHEA:32223"/>
        <dbReference type="ChEBI" id="CHEBI:15378"/>
        <dbReference type="ChEBI" id="CHEBI:43474"/>
        <dbReference type="ChEBI" id="CHEBI:57945"/>
        <dbReference type="ChEBI" id="CHEBI:64074"/>
        <dbReference type="ChEBI" id="CHEBI:456215"/>
        <dbReference type="ChEBI" id="CHEBI:456216"/>
        <dbReference type="EC" id="4.2.1.136"/>
    </reaction>
</comment>
<dbReference type="GO" id="GO:0110051">
    <property type="term" value="P:metabolite repair"/>
    <property type="evidence" value="ECO:0007669"/>
    <property type="project" value="TreeGrafter"/>
</dbReference>
<comment type="catalytic activity">
    <reaction evidence="2 18 19">
        <text>(6R)-NADPHX = (6S)-NADPHX</text>
        <dbReference type="Rhea" id="RHEA:32227"/>
        <dbReference type="ChEBI" id="CHEBI:64076"/>
        <dbReference type="ChEBI" id="CHEBI:64077"/>
        <dbReference type="EC" id="5.1.99.6"/>
    </reaction>
</comment>
<evidence type="ECO:0000256" key="2">
    <source>
        <dbReference type="ARBA" id="ARBA00000909"/>
    </source>
</evidence>
<dbReference type="NCBIfam" id="TIGR00196">
    <property type="entry name" value="yjeF_cterm"/>
    <property type="match status" value="1"/>
</dbReference>
<evidence type="ECO:0000256" key="4">
    <source>
        <dbReference type="ARBA" id="ARBA00009524"/>
    </source>
</evidence>
<comment type="function">
    <text evidence="17">Catalyzes the dehydration of the S-form of NAD(P)HX at the expense of ADP, which is converted to AMP. Together with NAD(P)HX epimerase, which catalyzes the epimerization of the S- and R-forms, the enzyme allows the repair of both epimers of NAD(P)HX, a damaged form of NAD(P)H that is a result of enzymatic or heat-dependent hydration.</text>
</comment>
<dbReference type="SUPFAM" id="SSF64153">
    <property type="entry name" value="YjeF N-terminal domain-like"/>
    <property type="match status" value="1"/>
</dbReference>
<evidence type="ECO:0000256" key="6">
    <source>
        <dbReference type="ARBA" id="ARBA00022741"/>
    </source>
</evidence>
<dbReference type="Proteomes" id="UP000282299">
    <property type="component" value="Unassembled WGS sequence"/>
</dbReference>
<dbReference type="InterPro" id="IPR000631">
    <property type="entry name" value="CARKD"/>
</dbReference>
<feature type="binding site" evidence="17">
    <location>
        <begin position="412"/>
        <end position="416"/>
    </location>
    <ligand>
        <name>AMP</name>
        <dbReference type="ChEBI" id="CHEBI:456215"/>
    </ligand>
</feature>
<keyword evidence="10 17" id="KW-0520">NAD</keyword>
<evidence type="ECO:0000256" key="1">
    <source>
        <dbReference type="ARBA" id="ARBA00000013"/>
    </source>
</evidence>
<comment type="similarity">
    <text evidence="3 19">In the N-terminal section; belongs to the NnrE/AIBP family.</text>
</comment>
<feature type="binding site" evidence="18">
    <location>
        <position position="168"/>
    </location>
    <ligand>
        <name>(6S)-NADPHX</name>
        <dbReference type="ChEBI" id="CHEBI:64076"/>
    </ligand>
</feature>
<dbReference type="InterPro" id="IPR029056">
    <property type="entry name" value="Ribokinase-like"/>
</dbReference>
<dbReference type="EC" id="4.2.1.136" evidence="19"/>
<feature type="binding site" evidence="17">
    <location>
        <position position="441"/>
    </location>
    <ligand>
        <name>AMP</name>
        <dbReference type="ChEBI" id="CHEBI:456215"/>
    </ligand>
</feature>
<dbReference type="GO" id="GO:0046872">
    <property type="term" value="F:metal ion binding"/>
    <property type="evidence" value="ECO:0007669"/>
    <property type="project" value="UniProtKB-UniRule"/>
</dbReference>
<evidence type="ECO:0000256" key="10">
    <source>
        <dbReference type="ARBA" id="ARBA00023027"/>
    </source>
</evidence>
<dbReference type="NCBIfam" id="TIGR00197">
    <property type="entry name" value="yjeF_nterm"/>
    <property type="match status" value="1"/>
</dbReference>
<feature type="binding site" evidence="17">
    <location>
        <position position="269"/>
    </location>
    <ligand>
        <name>(6S)-NADPHX</name>
        <dbReference type="ChEBI" id="CHEBI:64076"/>
    </ligand>
</feature>
<dbReference type="InterPro" id="IPR004443">
    <property type="entry name" value="YjeF_N_dom"/>
</dbReference>
<feature type="binding site" evidence="18">
    <location>
        <begin position="71"/>
        <end position="75"/>
    </location>
    <ligand>
        <name>(6S)-NADPHX</name>
        <dbReference type="ChEBI" id="CHEBI:64076"/>
    </ligand>
</feature>
<evidence type="ECO:0000256" key="17">
    <source>
        <dbReference type="HAMAP-Rule" id="MF_01965"/>
    </source>
</evidence>
<feature type="domain" description="YjeF C-terminal" evidence="20">
    <location>
        <begin position="234"/>
        <end position="501"/>
    </location>
</feature>
<dbReference type="PIRSF" id="PIRSF017184">
    <property type="entry name" value="Nnr"/>
    <property type="match status" value="1"/>
</dbReference>
<evidence type="ECO:0000256" key="3">
    <source>
        <dbReference type="ARBA" id="ARBA00006001"/>
    </source>
</evidence>
<evidence type="ECO:0000256" key="16">
    <source>
        <dbReference type="ARBA" id="ARBA00049209"/>
    </source>
</evidence>
<dbReference type="Proteomes" id="UP000807555">
    <property type="component" value="Unassembled WGS sequence"/>
</dbReference>
<dbReference type="Pfam" id="PF01256">
    <property type="entry name" value="Carb_kinase"/>
    <property type="match status" value="1"/>
</dbReference>
<comment type="cofactor">
    <cofactor evidence="18 19">
        <name>K(+)</name>
        <dbReference type="ChEBI" id="CHEBI:29103"/>
    </cofactor>
    <text evidence="18 19">Binds 1 potassium ion per subunit.</text>
</comment>
<keyword evidence="8 17" id="KW-0521">NADP</keyword>
<comment type="caution">
    <text evidence="23">The sequence shown here is derived from an EMBL/GenBank/DDBJ whole genome shotgun (WGS) entry which is preliminary data.</text>
</comment>
<evidence type="ECO:0000313" key="22">
    <source>
        <dbReference type="EMBL" id="MBJ9869365.1"/>
    </source>
</evidence>
<evidence type="ECO:0000313" key="24">
    <source>
        <dbReference type="Proteomes" id="UP000282299"/>
    </source>
</evidence>
<comment type="similarity">
    <text evidence="18">Belongs to the NnrE/AIBP family.</text>
</comment>
<dbReference type="CDD" id="cd01171">
    <property type="entry name" value="YXKO-related"/>
    <property type="match status" value="1"/>
</dbReference>
<dbReference type="InterPro" id="IPR036652">
    <property type="entry name" value="YjeF_N_dom_sf"/>
</dbReference>
<dbReference type="EMBL" id="RKIT01000002">
    <property type="protein sequence ID" value="RSC19973.1"/>
    <property type="molecule type" value="Genomic_DNA"/>
</dbReference>
<feature type="binding site" evidence="17">
    <location>
        <position position="329"/>
    </location>
    <ligand>
        <name>(6S)-NADPHX</name>
        <dbReference type="ChEBI" id="CHEBI:64076"/>
    </ligand>
</feature>
<comment type="catalytic activity">
    <reaction evidence="16 17 19">
        <text>(6S)-NADPHX + ADP = AMP + phosphate + NADPH + H(+)</text>
        <dbReference type="Rhea" id="RHEA:32235"/>
        <dbReference type="ChEBI" id="CHEBI:15378"/>
        <dbReference type="ChEBI" id="CHEBI:43474"/>
        <dbReference type="ChEBI" id="CHEBI:57783"/>
        <dbReference type="ChEBI" id="CHEBI:64076"/>
        <dbReference type="ChEBI" id="CHEBI:456215"/>
        <dbReference type="ChEBI" id="CHEBI:456216"/>
        <dbReference type="EC" id="4.2.1.136"/>
    </reaction>
</comment>
<feature type="binding site" evidence="18">
    <location>
        <position position="135"/>
    </location>
    <ligand>
        <name>K(+)</name>
        <dbReference type="ChEBI" id="CHEBI:29103"/>
    </ligand>
</feature>
<evidence type="ECO:0000256" key="9">
    <source>
        <dbReference type="ARBA" id="ARBA00022958"/>
    </source>
</evidence>
<comment type="caution">
    <text evidence="18">Lacks conserved residue(s) required for the propagation of feature annotation.</text>
</comment>
<dbReference type="FunFam" id="3.40.50.10260:FF:000003">
    <property type="entry name" value="Multifunctional fusion protein"/>
    <property type="match status" value="1"/>
</dbReference>
<evidence type="ECO:0000256" key="14">
    <source>
        <dbReference type="ARBA" id="ARBA00025153"/>
    </source>
</evidence>
<protein>
    <recommendedName>
        <fullName evidence="19">Bifunctional NAD(P)H-hydrate repair enzyme</fullName>
    </recommendedName>
    <alternativeName>
        <fullName evidence="19">Nicotinamide nucleotide repair protein</fullName>
    </alternativeName>
    <domain>
        <recommendedName>
            <fullName evidence="19">ADP-dependent (S)-NAD(P)H-hydrate dehydratase</fullName>
            <ecNumber evidence="19">4.2.1.136</ecNumber>
        </recommendedName>
        <alternativeName>
            <fullName evidence="19">ADP-dependent NAD(P)HX dehydratase</fullName>
        </alternativeName>
    </domain>
    <domain>
        <recommendedName>
            <fullName evidence="19">NAD(P)H-hydrate epimerase</fullName>
            <ecNumber evidence="19">5.1.99.6</ecNumber>
        </recommendedName>
    </domain>
</protein>
<dbReference type="PANTHER" id="PTHR12592:SF0">
    <property type="entry name" value="ATP-DEPENDENT (S)-NAD(P)H-HYDRATE DEHYDRATASE"/>
    <property type="match status" value="1"/>
</dbReference>
<dbReference type="GO" id="GO:0052856">
    <property type="term" value="F:NAD(P)HX epimerase activity"/>
    <property type="evidence" value="ECO:0007669"/>
    <property type="project" value="UniProtKB-UniRule"/>
</dbReference>
<keyword evidence="9 18" id="KW-0630">Potassium</keyword>
<feature type="domain" description="YjeF N-terminal" evidence="21">
    <location>
        <begin position="23"/>
        <end position="225"/>
    </location>
</feature>
<dbReference type="Gene3D" id="3.40.50.10260">
    <property type="entry name" value="YjeF N-terminal domain"/>
    <property type="match status" value="1"/>
</dbReference>
<evidence type="ECO:0000259" key="21">
    <source>
        <dbReference type="PROSITE" id="PS51385"/>
    </source>
</evidence>
<keyword evidence="13" id="KW-0511">Multifunctional enzyme</keyword>
<keyword evidence="7 17" id="KW-0067">ATP-binding</keyword>
<gene>
    <name evidence="22" type="primary">nnr</name>
    <name evidence="17" type="synonym">nnrD</name>
    <name evidence="18" type="synonym">nnrE</name>
    <name evidence="23" type="ORF">EGS84_24945</name>
    <name evidence="22" type="ORF">I5687_15535</name>
</gene>
<evidence type="ECO:0000259" key="20">
    <source>
        <dbReference type="PROSITE" id="PS51383"/>
    </source>
</evidence>
<feature type="binding site" evidence="17">
    <location>
        <position position="442"/>
    </location>
    <ligand>
        <name>(6S)-NADPHX</name>
        <dbReference type="ChEBI" id="CHEBI:64076"/>
    </ligand>
</feature>
<comment type="similarity">
    <text evidence="17">Belongs to the NnrD/CARKD family.</text>
</comment>
<feature type="binding site" evidence="18">
    <location>
        <position position="171"/>
    </location>
    <ligand>
        <name>K(+)</name>
        <dbReference type="ChEBI" id="CHEBI:29103"/>
    </ligand>
</feature>
<reference evidence="23" key="1">
    <citation type="submission" date="2018-10" db="EMBL/GenBank/DDBJ databases">
        <title>FDA dAtabase for Regulatory Grade micrObial Sequences (FDA-ARGOS): Supporting development and validation of Infectious Disease Dx tests.</title>
        <authorList>
            <person name="Campos J."/>
            <person name="Goldberg B."/>
            <person name="Tallon L.J."/>
            <person name="Sadzewicz L."/>
            <person name="Zhao X."/>
            <person name="Vavikolanu K."/>
            <person name="Mehta A."/>
            <person name="Aluvathingal J."/>
            <person name="Nadendla S."/>
            <person name="Geyer C."/>
            <person name="Nandy P."/>
            <person name="Yan Y."/>
            <person name="Sichtig H."/>
        </authorList>
    </citation>
    <scope>NUCLEOTIDE SEQUENCE</scope>
    <source>
        <strain evidence="23">FDAARGOS_526</strain>
    </source>
</reference>
<proteinExistence type="inferred from homology"/>
<dbReference type="PROSITE" id="PS51383">
    <property type="entry name" value="YJEF_C_3"/>
    <property type="match status" value="1"/>
</dbReference>
<organism evidence="23 24">
    <name type="scientific">Citrobacter koseri</name>
    <name type="common">Citrobacter diversus</name>
    <dbReference type="NCBI Taxonomy" id="545"/>
    <lineage>
        <taxon>Bacteria</taxon>
        <taxon>Pseudomonadati</taxon>
        <taxon>Pseudomonadota</taxon>
        <taxon>Gammaproteobacteria</taxon>
        <taxon>Enterobacterales</taxon>
        <taxon>Enterobacteriaceae</taxon>
        <taxon>Citrobacter</taxon>
    </lineage>
</organism>
<accession>A0AAQ0VD52</accession>
<dbReference type="InterPro" id="IPR030677">
    <property type="entry name" value="Nnr"/>
</dbReference>
<comment type="function">
    <text evidence="18">Catalyzes the epimerization of the S- and R-forms of NAD(P)HX, a damaged form of NAD(P)H that is a result of enzymatic or heat-dependent hydration. This is a prerequisite for the S-specific NAD(P)H-hydrate dehydratase to allow the repair of both epimers of NAD(P)HX.</text>
</comment>
<comment type="similarity">
    <text evidence="4 19">In the C-terminal section; belongs to the NnrD/CARKD family.</text>
</comment>
<comment type="function">
    <text evidence="14 19">Bifunctional enzyme that catalyzes the epimerization of the S- and R-forms of NAD(P)HX and the dehydration of the S-form of NAD(P)HX at the expense of ADP, which is converted to AMP. This allows the repair of both epimers of NAD(P)HX, a damaged form of NAD(P)H that is a result of enzymatic or heat-dependent hydration.</text>
</comment>
<dbReference type="GO" id="GO:0046496">
    <property type="term" value="P:nicotinamide nucleotide metabolic process"/>
    <property type="evidence" value="ECO:0007669"/>
    <property type="project" value="UniProtKB-UniRule"/>
</dbReference>
<dbReference type="NCBIfam" id="NF007856">
    <property type="entry name" value="PRK10565.1"/>
    <property type="match status" value="1"/>
</dbReference>
<dbReference type="GO" id="GO:0005524">
    <property type="term" value="F:ATP binding"/>
    <property type="evidence" value="ECO:0007669"/>
    <property type="project" value="UniProtKB-UniRule"/>
</dbReference>
<dbReference type="RefSeq" id="WP_058668460.1">
    <property type="nucleotide sequence ID" value="NZ_ABTEQQ020000002.1"/>
</dbReference>
<feature type="binding site" evidence="18">
    <location>
        <begin position="139"/>
        <end position="145"/>
    </location>
    <ligand>
        <name>(6S)-NADPHX</name>
        <dbReference type="ChEBI" id="CHEBI:64076"/>
    </ligand>
</feature>